<sequence>MPRPGGSLEEMQENLVCGETLSDYHLISDMGQAVSRGSLKTQHPRDTLQSDRKKSVQMDCSGTLDWDNGPSPMLPVSRVLNKYFDYHVVGVRLVETDSELALASSEVGINLAVGGRMLGEETSAQPITKVVYRAYSIIPVPISIATLAGLVQVSLLATPST</sequence>
<dbReference type="Proteomes" id="UP000269221">
    <property type="component" value="Unassembled WGS sequence"/>
</dbReference>
<evidence type="ECO:0000256" key="1">
    <source>
        <dbReference type="SAM" id="MobiDB-lite"/>
    </source>
</evidence>
<gene>
    <name evidence="2" type="ORF">DUI87_03628</name>
</gene>
<evidence type="ECO:0000313" key="3">
    <source>
        <dbReference type="Proteomes" id="UP000269221"/>
    </source>
</evidence>
<accession>A0A3M0L539</accession>
<name>A0A3M0L539_HIRRU</name>
<keyword evidence="3" id="KW-1185">Reference proteome</keyword>
<protein>
    <submittedName>
        <fullName evidence="2">Uncharacterized protein</fullName>
    </submittedName>
</protein>
<feature type="region of interest" description="Disordered" evidence="1">
    <location>
        <begin position="35"/>
        <end position="54"/>
    </location>
</feature>
<reference evidence="2 3" key="1">
    <citation type="submission" date="2018-07" db="EMBL/GenBank/DDBJ databases">
        <title>A high quality draft genome assembly of the barn swallow (H. rustica rustica).</title>
        <authorList>
            <person name="Formenti G."/>
            <person name="Chiara M."/>
            <person name="Poveda L."/>
            <person name="Francoijs K.-J."/>
            <person name="Bonisoli-Alquati A."/>
            <person name="Canova L."/>
            <person name="Gianfranceschi L."/>
            <person name="Horner D.S."/>
            <person name="Saino N."/>
        </authorList>
    </citation>
    <scope>NUCLEOTIDE SEQUENCE [LARGE SCALE GENOMIC DNA]</scope>
    <source>
        <strain evidence="2">Chelidonia</strain>
        <tissue evidence="2">Blood</tissue>
    </source>
</reference>
<comment type="caution">
    <text evidence="2">The sequence shown here is derived from an EMBL/GenBank/DDBJ whole genome shotgun (WGS) entry which is preliminary data.</text>
</comment>
<proteinExistence type="predicted"/>
<dbReference type="AlphaFoldDB" id="A0A3M0L539"/>
<organism evidence="2 3">
    <name type="scientific">Hirundo rustica rustica</name>
    <dbReference type="NCBI Taxonomy" id="333673"/>
    <lineage>
        <taxon>Eukaryota</taxon>
        <taxon>Metazoa</taxon>
        <taxon>Chordata</taxon>
        <taxon>Craniata</taxon>
        <taxon>Vertebrata</taxon>
        <taxon>Euteleostomi</taxon>
        <taxon>Archelosauria</taxon>
        <taxon>Archosauria</taxon>
        <taxon>Dinosauria</taxon>
        <taxon>Saurischia</taxon>
        <taxon>Theropoda</taxon>
        <taxon>Coelurosauria</taxon>
        <taxon>Aves</taxon>
        <taxon>Neognathae</taxon>
        <taxon>Neoaves</taxon>
        <taxon>Telluraves</taxon>
        <taxon>Australaves</taxon>
        <taxon>Passeriformes</taxon>
        <taxon>Sylvioidea</taxon>
        <taxon>Hirundinidae</taxon>
        <taxon>Hirundo</taxon>
    </lineage>
</organism>
<evidence type="ECO:0000313" key="2">
    <source>
        <dbReference type="EMBL" id="RMC19024.1"/>
    </source>
</evidence>
<dbReference type="EMBL" id="QRBI01000095">
    <property type="protein sequence ID" value="RMC19024.1"/>
    <property type="molecule type" value="Genomic_DNA"/>
</dbReference>
<feature type="compositionally biased region" description="Basic and acidic residues" evidence="1">
    <location>
        <begin position="43"/>
        <end position="54"/>
    </location>
</feature>